<evidence type="ECO:0000313" key="2">
    <source>
        <dbReference type="EMBL" id="CAB4133461.1"/>
    </source>
</evidence>
<organism evidence="2">
    <name type="scientific">uncultured Caudovirales phage</name>
    <dbReference type="NCBI Taxonomy" id="2100421"/>
    <lineage>
        <taxon>Viruses</taxon>
        <taxon>Duplodnaviria</taxon>
        <taxon>Heunggongvirae</taxon>
        <taxon>Uroviricota</taxon>
        <taxon>Caudoviricetes</taxon>
        <taxon>Peduoviridae</taxon>
        <taxon>Maltschvirus</taxon>
        <taxon>Maltschvirus maltsch</taxon>
    </lineage>
</organism>
<name>A0A6J5LGW5_9CAUD</name>
<sequence>MKTFTIEIWSRGVDVGMGKITKAQYDYWSDEGSMYLGDALNDNFDYEENEAPEGAKLDRAYYNEYDDIFYAWGPDMDYHTLKITDEDGNVIYEGEAYGLIQEHDEDHDFMYDGEEYFSNIQEPGHYVSWCQGGKGLYFEGQFEDEEFDPKKLKFFNSETDYGDVLSGISYGGDDIENNAGDYDIKSFEASVYEISDDAKPYVVFNYEPEYDYEKVDKVLRYLVDNMLYDVDNLEIGENISDDTAVKIIFDGYGDLEEDENGEYVEGGNKNMESYAIFIHKNSADPEFEFPEHDLTPWALIHRPDEEVCVYGWHDVNNDSWDFTMIEDTSTNLSKEVITKLIDDLYESYGLDEEEEENTSGVLTPNAAWPFPNAS</sequence>
<accession>A0A6J5LGW5</accession>
<evidence type="ECO:0000256" key="1">
    <source>
        <dbReference type="SAM" id="MobiDB-lite"/>
    </source>
</evidence>
<protein>
    <submittedName>
        <fullName evidence="2">Uncharacterized protein</fullName>
    </submittedName>
</protein>
<gene>
    <name evidence="2" type="ORF">UFOVP257_204</name>
</gene>
<dbReference type="EMBL" id="LR796274">
    <property type="protein sequence ID" value="CAB4133461.1"/>
    <property type="molecule type" value="Genomic_DNA"/>
</dbReference>
<feature type="region of interest" description="Disordered" evidence="1">
    <location>
        <begin position="352"/>
        <end position="374"/>
    </location>
</feature>
<reference evidence="2" key="1">
    <citation type="submission" date="2020-04" db="EMBL/GenBank/DDBJ databases">
        <authorList>
            <person name="Chiriac C."/>
            <person name="Salcher M."/>
            <person name="Ghai R."/>
            <person name="Kavagutti S V."/>
        </authorList>
    </citation>
    <scope>NUCLEOTIDE SEQUENCE</scope>
</reference>
<proteinExistence type="predicted"/>